<comment type="cofactor">
    <cofactor evidence="8">
        <name>heme</name>
        <dbReference type="ChEBI" id="CHEBI:30413"/>
    </cofactor>
    <text evidence="8">Binds 2 heme groups.</text>
</comment>
<sequence>MFRAWKVSAALGALLLVGCGGDEGAPPPTPYAWKLPAGFPEPFVPADNPMSDAKVELGRHLFHDKRLSGNGTMACVSCHEQARAFSDGKPTPRGSTGDHVARNSPGLANVAYLATYTWANPLLETLETQALVPLFNEFPTELGVTPRLEEVFQRLRDDVKYPELFRAAFPDAVEPVDRETIVKALASFQRTLLSGGSPYDRYLQGEREALTPEARRGMELFFGERAECYHCHSGRHLSNSFRSKDSVLPNMQFFNNGLYDVDGKGAYPLDNPGLFEFTQRAEDQGRFRVPQLRNVELTAPYMHDGSIATLEAVIDHYVAGGRNVTEGPFVGDGRANPNKDPLVRPFELTESERADLVAFLKSLTDVEFTRDARFANPWEEP</sequence>
<evidence type="ECO:0000256" key="4">
    <source>
        <dbReference type="ARBA" id="ARBA00022729"/>
    </source>
</evidence>
<evidence type="ECO:0000256" key="1">
    <source>
        <dbReference type="ARBA" id="ARBA00004418"/>
    </source>
</evidence>
<dbReference type="InterPro" id="IPR036909">
    <property type="entry name" value="Cyt_c-like_dom_sf"/>
</dbReference>
<evidence type="ECO:0000259" key="11">
    <source>
        <dbReference type="PROSITE" id="PS51007"/>
    </source>
</evidence>
<dbReference type="PROSITE" id="PS51007">
    <property type="entry name" value="CYTC"/>
    <property type="match status" value="2"/>
</dbReference>
<dbReference type="InterPro" id="IPR004852">
    <property type="entry name" value="Di-haem_cyt_c_peroxidsae"/>
</dbReference>
<feature type="domain" description="Cytochrome c" evidence="11">
    <location>
        <begin position="53"/>
        <end position="189"/>
    </location>
</feature>
<evidence type="ECO:0000256" key="5">
    <source>
        <dbReference type="ARBA" id="ARBA00022764"/>
    </source>
</evidence>
<name>A0A540X1R6_9BACT</name>
<comment type="subcellular location">
    <subcellularLocation>
        <location evidence="1">Periplasm</location>
    </subcellularLocation>
</comment>
<dbReference type="GO" id="GO:0004130">
    <property type="term" value="F:cytochrome-c peroxidase activity"/>
    <property type="evidence" value="ECO:0007669"/>
    <property type="project" value="TreeGrafter"/>
</dbReference>
<dbReference type="PIRSF" id="PIRSF000294">
    <property type="entry name" value="Cytochrome-c_peroxidase"/>
    <property type="match status" value="1"/>
</dbReference>
<evidence type="ECO:0000256" key="3">
    <source>
        <dbReference type="ARBA" id="ARBA00022723"/>
    </source>
</evidence>
<comment type="caution">
    <text evidence="12">The sequence shown here is derived from an EMBL/GenBank/DDBJ whole genome shotgun (WGS) entry which is preliminary data.</text>
</comment>
<keyword evidence="5" id="KW-0574">Periplasm</keyword>
<keyword evidence="3 9" id="KW-0479">Metal-binding</keyword>
<evidence type="ECO:0000313" key="13">
    <source>
        <dbReference type="Proteomes" id="UP000315369"/>
    </source>
</evidence>
<evidence type="ECO:0000256" key="7">
    <source>
        <dbReference type="ARBA" id="ARBA00023004"/>
    </source>
</evidence>
<dbReference type="EMBL" id="VIFM01000050">
    <property type="protein sequence ID" value="TQF15153.1"/>
    <property type="molecule type" value="Genomic_DNA"/>
</dbReference>
<evidence type="ECO:0000256" key="8">
    <source>
        <dbReference type="PIRSR" id="PIRSR000294-1"/>
    </source>
</evidence>
<evidence type="ECO:0000256" key="6">
    <source>
        <dbReference type="ARBA" id="ARBA00023002"/>
    </source>
</evidence>
<dbReference type="InterPro" id="IPR026259">
    <property type="entry name" value="MauG/Cytc_peroxidase"/>
</dbReference>
<feature type="binding site" description="covalent" evidence="8">
    <location>
        <position position="228"/>
    </location>
    <ligand>
        <name>heme c</name>
        <dbReference type="ChEBI" id="CHEBI:61717"/>
        <label>2</label>
    </ligand>
</feature>
<dbReference type="GO" id="GO:0046872">
    <property type="term" value="F:metal ion binding"/>
    <property type="evidence" value="ECO:0007669"/>
    <property type="project" value="UniProtKB-KW"/>
</dbReference>
<feature type="domain" description="Cytochrome c" evidence="11">
    <location>
        <begin position="212"/>
        <end position="364"/>
    </location>
</feature>
<feature type="binding site" description="axial binding residue" evidence="9">
    <location>
        <position position="79"/>
    </location>
    <ligand>
        <name>heme c</name>
        <dbReference type="ChEBI" id="CHEBI:61717"/>
        <label>1</label>
    </ligand>
    <ligandPart>
        <name>Fe</name>
        <dbReference type="ChEBI" id="CHEBI:18248"/>
    </ligandPart>
</feature>
<dbReference type="AlphaFoldDB" id="A0A540X1R6"/>
<keyword evidence="4 10" id="KW-0732">Signal</keyword>
<dbReference type="InterPro" id="IPR009056">
    <property type="entry name" value="Cyt_c-like_dom"/>
</dbReference>
<evidence type="ECO:0000256" key="9">
    <source>
        <dbReference type="PIRSR" id="PIRSR000294-2"/>
    </source>
</evidence>
<evidence type="ECO:0000313" key="12">
    <source>
        <dbReference type="EMBL" id="TQF15153.1"/>
    </source>
</evidence>
<feature type="binding site" description="covalent" evidence="8">
    <location>
        <position position="231"/>
    </location>
    <ligand>
        <name>heme c</name>
        <dbReference type="ChEBI" id="CHEBI:61717"/>
        <label>2</label>
    </ligand>
</feature>
<dbReference type="PROSITE" id="PS51257">
    <property type="entry name" value="PROKAR_LIPOPROTEIN"/>
    <property type="match status" value="1"/>
</dbReference>
<dbReference type="InterPro" id="IPR051395">
    <property type="entry name" value="Cytochrome_c_Peroxidase/MauG"/>
</dbReference>
<reference evidence="12 13" key="1">
    <citation type="submission" date="2019-06" db="EMBL/GenBank/DDBJ databases">
        <authorList>
            <person name="Livingstone P."/>
            <person name="Whitworth D."/>
        </authorList>
    </citation>
    <scope>NUCLEOTIDE SEQUENCE [LARGE SCALE GENOMIC DNA]</scope>
    <source>
        <strain evidence="12 13">AM401</strain>
    </source>
</reference>
<dbReference type="NCBIfam" id="TIGR04039">
    <property type="entry name" value="MXAN_0977_Heme2"/>
    <property type="match status" value="1"/>
</dbReference>
<dbReference type="RefSeq" id="WP_141643194.1">
    <property type="nucleotide sequence ID" value="NZ_VIFM01000050.1"/>
</dbReference>
<dbReference type="GO" id="GO:0009055">
    <property type="term" value="F:electron transfer activity"/>
    <property type="evidence" value="ECO:0007669"/>
    <property type="project" value="InterPro"/>
</dbReference>
<dbReference type="OrthoDB" id="9805202at2"/>
<feature type="binding site" description="covalent" evidence="8">
    <location>
        <position position="75"/>
    </location>
    <ligand>
        <name>heme c</name>
        <dbReference type="ChEBI" id="CHEBI:61717"/>
        <label>1</label>
    </ligand>
</feature>
<dbReference type="Pfam" id="PF03150">
    <property type="entry name" value="CCP_MauG"/>
    <property type="match status" value="1"/>
</dbReference>
<evidence type="ECO:0000256" key="2">
    <source>
        <dbReference type="ARBA" id="ARBA00022617"/>
    </source>
</evidence>
<dbReference type="Gene3D" id="1.10.760.10">
    <property type="entry name" value="Cytochrome c-like domain"/>
    <property type="match status" value="2"/>
</dbReference>
<gene>
    <name evidence="12" type="ORF">FJV41_15185</name>
</gene>
<proteinExistence type="predicted"/>
<feature type="chain" id="PRO_5021935613" evidence="10">
    <location>
        <begin position="25"/>
        <end position="381"/>
    </location>
</feature>
<dbReference type="PANTHER" id="PTHR30600:SF14">
    <property type="entry name" value="CYTOCHROME C PEROXIDASE"/>
    <property type="match status" value="1"/>
</dbReference>
<comment type="PTM">
    <text evidence="8">Binds 2 heme groups per subunit.</text>
</comment>
<dbReference type="SUPFAM" id="SSF46626">
    <property type="entry name" value="Cytochrome c"/>
    <property type="match status" value="2"/>
</dbReference>
<feature type="binding site" description="covalent" evidence="8">
    <location>
        <position position="78"/>
    </location>
    <ligand>
        <name>heme c</name>
        <dbReference type="ChEBI" id="CHEBI:61717"/>
        <label>1</label>
    </ligand>
</feature>
<dbReference type="GO" id="GO:0042597">
    <property type="term" value="C:periplasmic space"/>
    <property type="evidence" value="ECO:0007669"/>
    <property type="project" value="UniProtKB-SubCell"/>
</dbReference>
<protein>
    <submittedName>
        <fullName evidence="12">Di-heme enzyme</fullName>
    </submittedName>
</protein>
<keyword evidence="6" id="KW-0560">Oxidoreductase</keyword>
<feature type="binding site" description="axial binding residue" evidence="9">
    <location>
        <position position="232"/>
    </location>
    <ligand>
        <name>heme c</name>
        <dbReference type="ChEBI" id="CHEBI:61717"/>
        <label>2</label>
    </ligand>
    <ligandPart>
        <name>Fe</name>
        <dbReference type="ChEBI" id="CHEBI:18248"/>
    </ligandPart>
</feature>
<feature type="signal peptide" evidence="10">
    <location>
        <begin position="1"/>
        <end position="24"/>
    </location>
</feature>
<dbReference type="Proteomes" id="UP000315369">
    <property type="component" value="Unassembled WGS sequence"/>
</dbReference>
<dbReference type="GO" id="GO:0020037">
    <property type="term" value="F:heme binding"/>
    <property type="evidence" value="ECO:0007669"/>
    <property type="project" value="InterPro"/>
</dbReference>
<evidence type="ECO:0000256" key="10">
    <source>
        <dbReference type="SAM" id="SignalP"/>
    </source>
</evidence>
<dbReference type="PANTHER" id="PTHR30600">
    <property type="entry name" value="CYTOCHROME C PEROXIDASE-RELATED"/>
    <property type="match status" value="1"/>
</dbReference>
<organism evidence="12 13">
    <name type="scientific">Myxococcus llanfairpwllgwyngyllgogerychwyrndrobwllllantysiliogogogochensis</name>
    <dbReference type="NCBI Taxonomy" id="2590453"/>
    <lineage>
        <taxon>Bacteria</taxon>
        <taxon>Pseudomonadati</taxon>
        <taxon>Myxococcota</taxon>
        <taxon>Myxococcia</taxon>
        <taxon>Myxococcales</taxon>
        <taxon>Cystobacterineae</taxon>
        <taxon>Myxococcaceae</taxon>
        <taxon>Myxococcus</taxon>
    </lineage>
</organism>
<keyword evidence="13" id="KW-1185">Reference proteome</keyword>
<dbReference type="InterPro" id="IPR023929">
    <property type="entry name" value="MbnH-like"/>
</dbReference>
<keyword evidence="7 9" id="KW-0408">Iron</keyword>
<keyword evidence="2 8" id="KW-0349">Heme</keyword>
<accession>A0A540X1R6</accession>